<name>A0A0L8L586_9ACTN</name>
<dbReference type="InterPro" id="IPR058154">
    <property type="entry name" value="Bxb1_TTP-like"/>
</dbReference>
<proteinExistence type="predicted"/>
<evidence type="ECO:0000313" key="2">
    <source>
        <dbReference type="Proteomes" id="UP000037251"/>
    </source>
</evidence>
<keyword evidence="2" id="KW-1185">Reference proteome</keyword>
<sequence>MPGGNPMANDADNVRVGLNGSIYIAPKGTTAPTDLDTAWAAGWVDLGYLSDDGVEMSYSTETEDINAWQSLSPVRKVLTGVDMTLGFTAIELKTSTVTLYFPSSTMTDVTTGVHKLSIPAAPSPDERAIGLEWVDGDIKNRLVIARGEVTNRDSITLARSGAVSLPMTVSAYADTAPEIAVWLSNDPAWAAAA</sequence>
<dbReference type="PATRIC" id="fig|67356.5.peg.4930"/>
<reference evidence="2" key="1">
    <citation type="submission" date="2015-07" db="EMBL/GenBank/DDBJ databases">
        <authorList>
            <person name="Ju K.-S."/>
            <person name="Doroghazi J.R."/>
            <person name="Metcalf W.W."/>
        </authorList>
    </citation>
    <scope>NUCLEOTIDE SEQUENCE [LARGE SCALE GENOMIC DNA]</scope>
    <source>
        <strain evidence="2">NRRL 2290</strain>
    </source>
</reference>
<comment type="caution">
    <text evidence="1">The sequence shown here is derived from an EMBL/GenBank/DDBJ whole genome shotgun (WGS) entry which is preliminary data.</text>
</comment>
<gene>
    <name evidence="1" type="ORF">ADK37_23140</name>
</gene>
<dbReference type="EMBL" id="LGUS01000174">
    <property type="protein sequence ID" value="KOG33285.1"/>
    <property type="molecule type" value="Genomic_DNA"/>
</dbReference>
<dbReference type="Pfam" id="PF25681">
    <property type="entry name" value="Phage_TTP_17"/>
    <property type="match status" value="1"/>
</dbReference>
<dbReference type="eggNOG" id="ENOG5033UK6">
    <property type="taxonomic scope" value="Bacteria"/>
</dbReference>
<evidence type="ECO:0000313" key="1">
    <source>
        <dbReference type="EMBL" id="KOG33285.1"/>
    </source>
</evidence>
<dbReference type="STRING" id="67356.AQJ84_11090"/>
<accession>A0A0L8L586</accession>
<dbReference type="AlphaFoldDB" id="A0A0L8L586"/>
<protein>
    <recommendedName>
        <fullName evidence="3">Phage tail protein</fullName>
    </recommendedName>
</protein>
<dbReference type="Proteomes" id="UP000037251">
    <property type="component" value="Unassembled WGS sequence"/>
</dbReference>
<evidence type="ECO:0008006" key="3">
    <source>
        <dbReference type="Google" id="ProtNLM"/>
    </source>
</evidence>
<organism evidence="1 2">
    <name type="scientific">Streptomyces resistomycificus</name>
    <dbReference type="NCBI Taxonomy" id="67356"/>
    <lineage>
        <taxon>Bacteria</taxon>
        <taxon>Bacillati</taxon>
        <taxon>Actinomycetota</taxon>
        <taxon>Actinomycetes</taxon>
        <taxon>Kitasatosporales</taxon>
        <taxon>Streptomycetaceae</taxon>
        <taxon>Streptomyces</taxon>
        <taxon>Streptomyces aurantiacus group</taxon>
    </lineage>
</organism>